<evidence type="ECO:0000256" key="5">
    <source>
        <dbReference type="SAM" id="MobiDB-lite"/>
    </source>
</evidence>
<sequence>MAAEQHHHRSTTKVAHKPFKTKHLSKGAIKERQKGKVESFDRGSRKTPHQQVMSKIDRRNQAKQKRIAHGAEQAKASSVFSGRDGAPRNVVIVPLSESVSATQAAKDLAQSVDVGDEIAASGSTIVEIARFKQKLNFLIPQARDPWEVLDLCRIADYVVLLMSAEEEVDPLGENFLRTIESQGVSTVITLVEKLNTAGPVKKQHQVQASLKSFITHFFASQEKVHSLDNKQECANVVRTLCSTIPKGIKWREDRSWMFVDGVKWPEADQQSLSITGVVRGRGLKADRLVQVGDWGNFQIDKILRAPLPTKKKPNGTSMDAEELDPLLESPSEDADEPAELAPEEAVMEDIGDVAASIAPSERRGVLLDDHHYFEENEDDQPKLPKRIPRGTSKYQAAWYLGDVSDSGSDLEDAEDEDGDISMNDESRPADGIEGRDQVMVEPTEGAPSEYPQSEMFLDPSPEDEAEQLAAYRKNRKRDAEDDLEFPDEIELHPNVLARERLSRYRGLKSFRTSVWDTEEDQPYEPEEWQRLLDVSNYKAAKNRCLNEALVGGVMPGTRVEVQLKLGDTSINSLKAMSRPVGLFSLLRHEQKRTVMNYSINLDSEYPGPLKSKHPIIMQCGPRRMVINPLYSQQGHTPNNVHKFSRFLHPGQTANATAIAPLTWGAVPILYFRQLPGTSGLEGLEFIGTGTSLAPSTSRVIAKRAILTGHPYKIHKRLVTVRYMFFNREDVEWFRALQLWTKRGRSGFIKEALGTHGYFKATFDGPINPLDAMAVSLYKRVWPRWATQYVPGTNVEDAATAGDAMDAAEEVEGGVEI</sequence>
<dbReference type="EMBL" id="ML992511">
    <property type="protein sequence ID" value="KAF2220994.1"/>
    <property type="molecule type" value="Genomic_DNA"/>
</dbReference>
<dbReference type="OrthoDB" id="119302at2759"/>
<accession>A0A6A6G5U0</accession>
<dbReference type="GO" id="GO:0030688">
    <property type="term" value="C:preribosome, small subunit precursor"/>
    <property type="evidence" value="ECO:0007669"/>
    <property type="project" value="TreeGrafter"/>
</dbReference>
<dbReference type="InterPro" id="IPR030387">
    <property type="entry name" value="G_Bms1/Tsr1_dom"/>
</dbReference>
<evidence type="ECO:0000256" key="2">
    <source>
        <dbReference type="ARBA" id="ARBA00022517"/>
    </source>
</evidence>
<evidence type="ECO:0000256" key="3">
    <source>
        <dbReference type="ARBA" id="ARBA00023242"/>
    </source>
</evidence>
<dbReference type="SMART" id="SM01362">
    <property type="entry name" value="DUF663"/>
    <property type="match status" value="1"/>
</dbReference>
<feature type="compositionally biased region" description="Basic residues" evidence="5">
    <location>
        <begin position="1"/>
        <end position="25"/>
    </location>
</feature>
<dbReference type="GO" id="GO:0000462">
    <property type="term" value="P:maturation of SSU-rRNA from tricistronic rRNA transcript (SSU-rRNA, 5.8S rRNA, LSU-rRNA)"/>
    <property type="evidence" value="ECO:0007669"/>
    <property type="project" value="TreeGrafter"/>
</dbReference>
<dbReference type="PROSITE" id="PS51714">
    <property type="entry name" value="G_BMS1"/>
    <property type="match status" value="1"/>
</dbReference>
<dbReference type="AlphaFoldDB" id="A0A6A6G5U0"/>
<dbReference type="Proteomes" id="UP000799538">
    <property type="component" value="Unassembled WGS sequence"/>
</dbReference>
<keyword evidence="8" id="KW-1185">Reference proteome</keyword>
<dbReference type="InterPro" id="IPR012948">
    <property type="entry name" value="AARP2CN"/>
</dbReference>
<evidence type="ECO:0000313" key="7">
    <source>
        <dbReference type="EMBL" id="KAF2220994.1"/>
    </source>
</evidence>
<dbReference type="GO" id="GO:0005525">
    <property type="term" value="F:GTP binding"/>
    <property type="evidence" value="ECO:0007669"/>
    <property type="project" value="TreeGrafter"/>
</dbReference>
<dbReference type="PANTHER" id="PTHR12858">
    <property type="entry name" value="RIBOSOME BIOGENESIS PROTEIN"/>
    <property type="match status" value="1"/>
</dbReference>
<dbReference type="InterPro" id="IPR007034">
    <property type="entry name" value="BMS1_TSR1_C"/>
</dbReference>
<feature type="region of interest" description="Disordered" evidence="5">
    <location>
        <begin position="1"/>
        <end position="59"/>
    </location>
</feature>
<comment type="subcellular location">
    <subcellularLocation>
        <location evidence="1">Nucleus</location>
        <location evidence="1">Nucleolus</location>
    </subcellularLocation>
</comment>
<evidence type="ECO:0000313" key="8">
    <source>
        <dbReference type="Proteomes" id="UP000799538"/>
    </source>
</evidence>
<proteinExistence type="inferred from homology"/>
<dbReference type="PANTHER" id="PTHR12858:SF1">
    <property type="entry name" value="PRE-RRNA-PROCESSING PROTEIN TSR1 HOMOLOG"/>
    <property type="match status" value="1"/>
</dbReference>
<feature type="domain" description="Bms1-type G" evidence="6">
    <location>
        <begin position="86"/>
        <end position="246"/>
    </location>
</feature>
<dbReference type="GO" id="GO:0005730">
    <property type="term" value="C:nucleolus"/>
    <property type="evidence" value="ECO:0007669"/>
    <property type="project" value="UniProtKB-SubCell"/>
</dbReference>
<dbReference type="InterPro" id="IPR039761">
    <property type="entry name" value="Bms1/Tsr1"/>
</dbReference>
<organism evidence="7 8">
    <name type="scientific">Elsinoe ampelina</name>
    <dbReference type="NCBI Taxonomy" id="302913"/>
    <lineage>
        <taxon>Eukaryota</taxon>
        <taxon>Fungi</taxon>
        <taxon>Dikarya</taxon>
        <taxon>Ascomycota</taxon>
        <taxon>Pezizomycotina</taxon>
        <taxon>Dothideomycetes</taxon>
        <taxon>Dothideomycetidae</taxon>
        <taxon>Myriangiales</taxon>
        <taxon>Elsinoaceae</taxon>
        <taxon>Elsinoe</taxon>
    </lineage>
</organism>
<comment type="similarity">
    <text evidence="4">Belongs to the TRAFAC class translation factor GTPase superfamily. Bms1-like GTPase family. TSR1 subfamily.</text>
</comment>
<dbReference type="GO" id="GO:0003924">
    <property type="term" value="F:GTPase activity"/>
    <property type="evidence" value="ECO:0007669"/>
    <property type="project" value="TreeGrafter"/>
</dbReference>
<protein>
    <recommendedName>
        <fullName evidence="6">Bms1-type G domain-containing protein</fullName>
    </recommendedName>
</protein>
<evidence type="ECO:0000259" key="6">
    <source>
        <dbReference type="PROSITE" id="PS51714"/>
    </source>
</evidence>
<evidence type="ECO:0000256" key="4">
    <source>
        <dbReference type="ARBA" id="ARBA00038288"/>
    </source>
</evidence>
<keyword evidence="3" id="KW-0539">Nucleus</keyword>
<dbReference type="Pfam" id="PF22298">
    <property type="entry name" value="Tsr1_G-like"/>
    <property type="match status" value="1"/>
</dbReference>
<dbReference type="SMART" id="SM00785">
    <property type="entry name" value="AARP2CN"/>
    <property type="match status" value="1"/>
</dbReference>
<dbReference type="Pfam" id="PF04950">
    <property type="entry name" value="RIBIOP_C"/>
    <property type="match status" value="1"/>
</dbReference>
<evidence type="ECO:0000256" key="1">
    <source>
        <dbReference type="ARBA" id="ARBA00004604"/>
    </source>
</evidence>
<feature type="compositionally biased region" description="Basic and acidic residues" evidence="5">
    <location>
        <begin position="28"/>
        <end position="44"/>
    </location>
</feature>
<reference evidence="8" key="1">
    <citation type="journal article" date="2020" name="Stud. Mycol.">
        <title>101 Dothideomycetes genomes: A test case for predicting lifestyles and emergence of pathogens.</title>
        <authorList>
            <person name="Haridas S."/>
            <person name="Albert R."/>
            <person name="Binder M."/>
            <person name="Bloem J."/>
            <person name="LaButti K."/>
            <person name="Salamov A."/>
            <person name="Andreopoulos B."/>
            <person name="Baker S."/>
            <person name="Barry K."/>
            <person name="Bills G."/>
            <person name="Bluhm B."/>
            <person name="Cannon C."/>
            <person name="Castanera R."/>
            <person name="Culley D."/>
            <person name="Daum C."/>
            <person name="Ezra D."/>
            <person name="Gonzalez J."/>
            <person name="Henrissat B."/>
            <person name="Kuo A."/>
            <person name="Liang C."/>
            <person name="Lipzen A."/>
            <person name="Lutzoni F."/>
            <person name="Magnuson J."/>
            <person name="Mondo S."/>
            <person name="Nolan M."/>
            <person name="Ohm R."/>
            <person name="Pangilinan J."/>
            <person name="Park H.-J."/>
            <person name="Ramirez L."/>
            <person name="Alfaro M."/>
            <person name="Sun H."/>
            <person name="Tritt A."/>
            <person name="Yoshinaga Y."/>
            <person name="Zwiers L.-H."/>
            <person name="Turgeon B."/>
            <person name="Goodwin S."/>
            <person name="Spatafora J."/>
            <person name="Crous P."/>
            <person name="Grigoriev I."/>
        </authorList>
    </citation>
    <scope>NUCLEOTIDE SEQUENCE [LARGE SCALE GENOMIC DNA]</scope>
    <source>
        <strain evidence="8">CECT 20119</strain>
    </source>
</reference>
<keyword evidence="2" id="KW-0690">Ribosome biogenesis</keyword>
<feature type="compositionally biased region" description="Acidic residues" evidence="5">
    <location>
        <begin position="408"/>
        <end position="419"/>
    </location>
</feature>
<dbReference type="Pfam" id="PF08142">
    <property type="entry name" value="AARP2CN"/>
    <property type="match status" value="1"/>
</dbReference>
<feature type="region of interest" description="Disordered" evidence="5">
    <location>
        <begin position="403"/>
        <end position="431"/>
    </location>
</feature>
<dbReference type="GO" id="GO:0034511">
    <property type="term" value="F:U3 snoRNA binding"/>
    <property type="evidence" value="ECO:0007669"/>
    <property type="project" value="TreeGrafter"/>
</dbReference>
<name>A0A6A6G5U0_9PEZI</name>
<gene>
    <name evidence="7" type="ORF">BDZ85DRAFT_266112</name>
</gene>
<dbReference type="GO" id="GO:0000479">
    <property type="term" value="P:endonucleolytic cleavage of tricistronic rRNA transcript (SSU-rRNA, 5.8S rRNA, LSU-rRNA)"/>
    <property type="evidence" value="ECO:0007669"/>
    <property type="project" value="TreeGrafter"/>
</dbReference>